<comment type="caution">
    <text evidence="7">The sequence shown here is derived from an EMBL/GenBank/DDBJ whole genome shotgun (WGS) entry which is preliminary data.</text>
</comment>
<keyword evidence="3" id="KW-0862">Zinc</keyword>
<evidence type="ECO:0000256" key="5">
    <source>
        <dbReference type="SAM" id="Phobius"/>
    </source>
</evidence>
<organism evidence="7 8">
    <name type="scientific">Prunus yedoensis var. nudiflora</name>
    <dbReference type="NCBI Taxonomy" id="2094558"/>
    <lineage>
        <taxon>Eukaryota</taxon>
        <taxon>Viridiplantae</taxon>
        <taxon>Streptophyta</taxon>
        <taxon>Embryophyta</taxon>
        <taxon>Tracheophyta</taxon>
        <taxon>Spermatophyta</taxon>
        <taxon>Magnoliopsida</taxon>
        <taxon>eudicotyledons</taxon>
        <taxon>Gunneridae</taxon>
        <taxon>Pentapetalae</taxon>
        <taxon>rosids</taxon>
        <taxon>fabids</taxon>
        <taxon>Rosales</taxon>
        <taxon>Rosaceae</taxon>
        <taxon>Amygdaloideae</taxon>
        <taxon>Amygdaleae</taxon>
        <taxon>Prunus</taxon>
    </lineage>
</organism>
<dbReference type="OrthoDB" id="1138703at2759"/>
<protein>
    <recommendedName>
        <fullName evidence="6">GRF-type domain-containing protein</fullName>
    </recommendedName>
</protein>
<dbReference type="Proteomes" id="UP000250321">
    <property type="component" value="Unassembled WGS sequence"/>
</dbReference>
<evidence type="ECO:0000259" key="6">
    <source>
        <dbReference type="PROSITE" id="PS51999"/>
    </source>
</evidence>
<keyword evidence="1" id="KW-0479">Metal-binding</keyword>
<evidence type="ECO:0000256" key="1">
    <source>
        <dbReference type="ARBA" id="ARBA00022723"/>
    </source>
</evidence>
<evidence type="ECO:0000313" key="7">
    <source>
        <dbReference type="EMBL" id="PQQ02489.1"/>
    </source>
</evidence>
<dbReference type="EMBL" id="PJQY01001456">
    <property type="protein sequence ID" value="PQQ02489.1"/>
    <property type="molecule type" value="Genomic_DNA"/>
</dbReference>
<reference evidence="7 8" key="1">
    <citation type="submission" date="2018-02" db="EMBL/GenBank/DDBJ databases">
        <title>Draft genome of wild Prunus yedoensis var. nudiflora.</title>
        <authorList>
            <person name="Baek S."/>
            <person name="Kim J.-H."/>
            <person name="Choi K."/>
            <person name="Kim G.-B."/>
            <person name="Cho A."/>
            <person name="Jang H."/>
            <person name="Shin C.-H."/>
            <person name="Yu H.-J."/>
            <person name="Mun J.-H."/>
        </authorList>
    </citation>
    <scope>NUCLEOTIDE SEQUENCE [LARGE SCALE GENOMIC DNA]</scope>
    <source>
        <strain evidence="8">cv. Jeju island</strain>
        <tissue evidence="7">Leaf</tissue>
    </source>
</reference>
<evidence type="ECO:0000256" key="4">
    <source>
        <dbReference type="PROSITE-ProRule" id="PRU01343"/>
    </source>
</evidence>
<accession>A0A314YC40</accession>
<keyword evidence="5" id="KW-0812">Transmembrane</keyword>
<dbReference type="GO" id="GO:0008270">
    <property type="term" value="F:zinc ion binding"/>
    <property type="evidence" value="ECO:0007669"/>
    <property type="project" value="UniProtKB-KW"/>
</dbReference>
<keyword evidence="5" id="KW-0472">Membrane</keyword>
<dbReference type="PANTHER" id="PTHR33248">
    <property type="entry name" value="ZINC ION-BINDING PROTEIN"/>
    <property type="match status" value="1"/>
</dbReference>
<evidence type="ECO:0000256" key="3">
    <source>
        <dbReference type="ARBA" id="ARBA00022833"/>
    </source>
</evidence>
<evidence type="ECO:0000256" key="2">
    <source>
        <dbReference type="ARBA" id="ARBA00022771"/>
    </source>
</evidence>
<proteinExistence type="predicted"/>
<sequence length="139" mass="16030">MSTRSMTSAYRRCEVGQPICHCGNQCHLTTSWTDNNLERRFWGCANYGVRRGCAFFEWYDPQVCERSKTVICGLLKRLRKEEEENRKLKKEVGAALKAQRFLRASVLGSWIFLIVLLGMLALEWKDSGSSKNEKLALTF</sequence>
<dbReference type="STRING" id="2094558.A0A314YC40"/>
<feature type="domain" description="GRF-type" evidence="6">
    <location>
        <begin position="20"/>
        <end position="62"/>
    </location>
</feature>
<gene>
    <name evidence="7" type="ORF">Pyn_24660</name>
</gene>
<feature type="transmembrane region" description="Helical" evidence="5">
    <location>
        <begin position="101"/>
        <end position="122"/>
    </location>
</feature>
<evidence type="ECO:0000313" key="8">
    <source>
        <dbReference type="Proteomes" id="UP000250321"/>
    </source>
</evidence>
<dbReference type="PROSITE" id="PS51999">
    <property type="entry name" value="ZF_GRF"/>
    <property type="match status" value="1"/>
</dbReference>
<dbReference type="InterPro" id="IPR010666">
    <property type="entry name" value="Znf_GRF"/>
</dbReference>
<keyword evidence="8" id="KW-1185">Reference proteome</keyword>
<dbReference type="AlphaFoldDB" id="A0A314YC40"/>
<keyword evidence="5" id="KW-1133">Transmembrane helix</keyword>
<keyword evidence="2 4" id="KW-0863">Zinc-finger</keyword>
<name>A0A314YC40_PRUYE</name>